<dbReference type="EMBL" id="PVWJ01000091">
    <property type="protein sequence ID" value="PSB01740.1"/>
    <property type="molecule type" value="Genomic_DNA"/>
</dbReference>
<evidence type="ECO:0000256" key="4">
    <source>
        <dbReference type="ARBA" id="ARBA00004752"/>
    </source>
</evidence>
<dbReference type="Gene3D" id="3.90.78.10">
    <property type="entry name" value="UDP-N-acetylenolpyruvoylglucosamine reductase, C-terminal domain"/>
    <property type="match status" value="1"/>
</dbReference>
<dbReference type="EC" id="1.3.1.98" evidence="16"/>
<evidence type="ECO:0000256" key="8">
    <source>
        <dbReference type="ARBA" id="ARBA00022827"/>
    </source>
</evidence>
<evidence type="ECO:0000256" key="13">
    <source>
        <dbReference type="ARBA" id="ARBA00023306"/>
    </source>
</evidence>
<keyword evidence="6 16" id="KW-0132">Cell division</keyword>
<evidence type="ECO:0000256" key="12">
    <source>
        <dbReference type="ARBA" id="ARBA00023002"/>
    </source>
</evidence>
<dbReference type="InterPro" id="IPR016166">
    <property type="entry name" value="FAD-bd_PCMH"/>
</dbReference>
<evidence type="ECO:0000256" key="3">
    <source>
        <dbReference type="ARBA" id="ARBA00004496"/>
    </source>
</evidence>
<dbReference type="GO" id="GO:0071949">
    <property type="term" value="F:FAD binding"/>
    <property type="evidence" value="ECO:0007669"/>
    <property type="project" value="InterPro"/>
</dbReference>
<comment type="subcellular location">
    <subcellularLocation>
        <location evidence="3 16">Cytoplasm</location>
    </subcellularLocation>
</comment>
<feature type="compositionally biased region" description="Polar residues" evidence="17">
    <location>
        <begin position="1"/>
        <end position="15"/>
    </location>
</feature>
<evidence type="ECO:0000256" key="11">
    <source>
        <dbReference type="ARBA" id="ARBA00022984"/>
    </source>
</evidence>
<evidence type="ECO:0000313" key="19">
    <source>
        <dbReference type="EMBL" id="PSB01740.1"/>
    </source>
</evidence>
<evidence type="ECO:0000256" key="5">
    <source>
        <dbReference type="ARBA" id="ARBA00022490"/>
    </source>
</evidence>
<evidence type="ECO:0000313" key="20">
    <source>
        <dbReference type="Proteomes" id="UP000238762"/>
    </source>
</evidence>
<reference evidence="19 20" key="1">
    <citation type="submission" date="2018-02" db="EMBL/GenBank/DDBJ databases">
        <authorList>
            <person name="Cohen D.B."/>
            <person name="Kent A.D."/>
        </authorList>
    </citation>
    <scope>NUCLEOTIDE SEQUENCE [LARGE SCALE GENOMIC DNA]</scope>
    <source>
        <strain evidence="19 20">CCAP 1448/3</strain>
    </source>
</reference>
<evidence type="ECO:0000256" key="9">
    <source>
        <dbReference type="ARBA" id="ARBA00022857"/>
    </source>
</evidence>
<evidence type="ECO:0000256" key="10">
    <source>
        <dbReference type="ARBA" id="ARBA00022960"/>
    </source>
</evidence>
<comment type="catalytic activity">
    <reaction evidence="15 16">
        <text>UDP-N-acetyl-alpha-D-muramate + NADP(+) = UDP-N-acetyl-3-O-(1-carboxyvinyl)-alpha-D-glucosamine + NADPH + H(+)</text>
        <dbReference type="Rhea" id="RHEA:12248"/>
        <dbReference type="ChEBI" id="CHEBI:15378"/>
        <dbReference type="ChEBI" id="CHEBI:57783"/>
        <dbReference type="ChEBI" id="CHEBI:58349"/>
        <dbReference type="ChEBI" id="CHEBI:68483"/>
        <dbReference type="ChEBI" id="CHEBI:70757"/>
        <dbReference type="EC" id="1.3.1.98"/>
    </reaction>
</comment>
<accession>A0A2T1C0F1</accession>
<feature type="region of interest" description="Disordered" evidence="17">
    <location>
        <begin position="1"/>
        <end position="21"/>
    </location>
</feature>
<comment type="pathway">
    <text evidence="4 16">Cell wall biogenesis; peptidoglycan biosynthesis.</text>
</comment>
<dbReference type="AlphaFoldDB" id="A0A2T1C0F1"/>
<keyword evidence="13 16" id="KW-0131">Cell cycle</keyword>
<dbReference type="PANTHER" id="PTHR21071:SF4">
    <property type="entry name" value="UDP-N-ACETYLENOLPYRUVOYLGLUCOSAMINE REDUCTASE"/>
    <property type="match status" value="1"/>
</dbReference>
<dbReference type="InterPro" id="IPR006094">
    <property type="entry name" value="Oxid_FAD_bind_N"/>
</dbReference>
<keyword evidence="8 16" id="KW-0274">FAD</keyword>
<feature type="domain" description="FAD-binding PCMH-type" evidence="18">
    <location>
        <begin position="48"/>
        <end position="215"/>
    </location>
</feature>
<comment type="similarity">
    <text evidence="16">Belongs to the MurB family.</text>
</comment>
<dbReference type="InterPro" id="IPR011601">
    <property type="entry name" value="MurB_C"/>
</dbReference>
<evidence type="ECO:0000256" key="6">
    <source>
        <dbReference type="ARBA" id="ARBA00022618"/>
    </source>
</evidence>
<name>A0A2T1C0F1_9CYAN</name>
<keyword evidence="5 16" id="KW-0963">Cytoplasm</keyword>
<comment type="caution">
    <text evidence="19">The sequence shown here is derived from an EMBL/GenBank/DDBJ whole genome shotgun (WGS) entry which is preliminary data.</text>
</comment>
<dbReference type="NCBIfam" id="TIGR00179">
    <property type="entry name" value="murB"/>
    <property type="match status" value="1"/>
</dbReference>
<dbReference type="SUPFAM" id="SSF56176">
    <property type="entry name" value="FAD-binding/transporter-associated domain-like"/>
    <property type="match status" value="1"/>
</dbReference>
<sequence length="326" mass="35330">MIQVKSESQNSTKLSPESLLGKSGQISLPGTNCTVKAEVPLTKLTSYRVGGPAEWLVIPQHLEELQASLEWAQSQKLPVTFLGAGSNLLVSDRGVPGLVISTRKLRQTNFDAEMGQVTASAGQLMAILATKAADKGWQGLEWAVGIPGTVGGAVVMNAGAHNLATSDILVKTKVMSLDGHIKHLMVPDLDFSYRTSNLQGDSRLVVEATFQLQPGAEPQEVKALTEAALNLRHQSQPYDLPSCGSVFRNPHPQYAARLIEQSGLKGHTIGGAQVAQKHANFIVNYNHQASASDIFELICYIQQQVHQRWEVNLEPEVRLLGNFPTN</sequence>
<dbReference type="Gene3D" id="3.30.465.10">
    <property type="match status" value="1"/>
</dbReference>
<evidence type="ECO:0000256" key="1">
    <source>
        <dbReference type="ARBA" id="ARBA00001974"/>
    </source>
</evidence>
<dbReference type="Proteomes" id="UP000238762">
    <property type="component" value="Unassembled WGS sequence"/>
</dbReference>
<comment type="cofactor">
    <cofactor evidence="1 16">
        <name>FAD</name>
        <dbReference type="ChEBI" id="CHEBI:57692"/>
    </cofactor>
</comment>
<dbReference type="InterPro" id="IPR003170">
    <property type="entry name" value="MurB"/>
</dbReference>
<keyword evidence="12 16" id="KW-0560">Oxidoreductase</keyword>
<dbReference type="GO" id="GO:0009252">
    <property type="term" value="P:peptidoglycan biosynthetic process"/>
    <property type="evidence" value="ECO:0007669"/>
    <property type="project" value="UniProtKB-UniRule"/>
</dbReference>
<keyword evidence="10 16" id="KW-0133">Cell shape</keyword>
<dbReference type="GO" id="GO:0051301">
    <property type="term" value="P:cell division"/>
    <property type="evidence" value="ECO:0007669"/>
    <property type="project" value="UniProtKB-KW"/>
</dbReference>
<organism evidence="19 20">
    <name type="scientific">Merismopedia glauca CCAP 1448/3</name>
    <dbReference type="NCBI Taxonomy" id="1296344"/>
    <lineage>
        <taxon>Bacteria</taxon>
        <taxon>Bacillati</taxon>
        <taxon>Cyanobacteriota</taxon>
        <taxon>Cyanophyceae</taxon>
        <taxon>Synechococcales</taxon>
        <taxon>Merismopediaceae</taxon>
        <taxon>Merismopedia</taxon>
    </lineage>
</organism>
<evidence type="ECO:0000256" key="14">
    <source>
        <dbReference type="ARBA" id="ARBA00023316"/>
    </source>
</evidence>
<dbReference type="InterPro" id="IPR036318">
    <property type="entry name" value="FAD-bd_PCMH-like_sf"/>
</dbReference>
<evidence type="ECO:0000256" key="7">
    <source>
        <dbReference type="ARBA" id="ARBA00022630"/>
    </source>
</evidence>
<feature type="active site" evidence="16">
    <location>
        <position position="194"/>
    </location>
</feature>
<dbReference type="PANTHER" id="PTHR21071">
    <property type="entry name" value="UDP-N-ACETYLENOLPYRUVOYLGLUCOSAMINE REDUCTASE"/>
    <property type="match status" value="1"/>
</dbReference>
<dbReference type="Pfam" id="PF02873">
    <property type="entry name" value="MurB_C"/>
    <property type="match status" value="1"/>
</dbReference>
<keyword evidence="20" id="KW-1185">Reference proteome</keyword>
<feature type="active site" evidence="16">
    <location>
        <position position="316"/>
    </location>
</feature>
<dbReference type="OrthoDB" id="9804753at2"/>
<gene>
    <name evidence="16" type="primary">murB</name>
    <name evidence="19" type="ORF">C7B64_16805</name>
</gene>
<dbReference type="NCBIfam" id="NF010480">
    <property type="entry name" value="PRK13905.1"/>
    <property type="match status" value="1"/>
</dbReference>
<dbReference type="InterPro" id="IPR016169">
    <property type="entry name" value="FAD-bd_PCMH_sub2"/>
</dbReference>
<evidence type="ECO:0000256" key="2">
    <source>
        <dbReference type="ARBA" id="ARBA00003921"/>
    </source>
</evidence>
<dbReference type="InterPro" id="IPR036635">
    <property type="entry name" value="MurB_C_sf"/>
</dbReference>
<dbReference type="PROSITE" id="PS51387">
    <property type="entry name" value="FAD_PCMH"/>
    <property type="match status" value="1"/>
</dbReference>
<keyword evidence="11 16" id="KW-0573">Peptidoglycan synthesis</keyword>
<evidence type="ECO:0000256" key="17">
    <source>
        <dbReference type="SAM" id="MobiDB-lite"/>
    </source>
</evidence>
<dbReference type="Pfam" id="PF01565">
    <property type="entry name" value="FAD_binding_4"/>
    <property type="match status" value="1"/>
</dbReference>
<dbReference type="Gene3D" id="3.30.43.10">
    <property type="entry name" value="Uridine Diphospho-n-acetylenolpyruvylglucosamine Reductase, domain 2"/>
    <property type="match status" value="1"/>
</dbReference>
<proteinExistence type="inferred from homology"/>
<evidence type="ECO:0000259" key="18">
    <source>
        <dbReference type="PROSITE" id="PS51387"/>
    </source>
</evidence>
<dbReference type="GO" id="GO:0005829">
    <property type="term" value="C:cytosol"/>
    <property type="evidence" value="ECO:0007669"/>
    <property type="project" value="TreeGrafter"/>
</dbReference>
<reference evidence="19 20" key="2">
    <citation type="submission" date="2018-03" db="EMBL/GenBank/DDBJ databases">
        <title>The ancient ancestry and fast evolution of plastids.</title>
        <authorList>
            <person name="Moore K.R."/>
            <person name="Magnabosco C."/>
            <person name="Momper L."/>
            <person name="Gold D.A."/>
            <person name="Bosak T."/>
            <person name="Fournier G.P."/>
        </authorList>
    </citation>
    <scope>NUCLEOTIDE SEQUENCE [LARGE SCALE GENOMIC DNA]</scope>
    <source>
        <strain evidence="19 20">CCAP 1448/3</strain>
    </source>
</reference>
<dbReference type="HAMAP" id="MF_00037">
    <property type="entry name" value="MurB"/>
    <property type="match status" value="1"/>
</dbReference>
<comment type="function">
    <text evidence="2 16">Cell wall formation.</text>
</comment>
<evidence type="ECO:0000256" key="15">
    <source>
        <dbReference type="ARBA" id="ARBA00048914"/>
    </source>
</evidence>
<evidence type="ECO:0000256" key="16">
    <source>
        <dbReference type="HAMAP-Rule" id="MF_00037"/>
    </source>
</evidence>
<dbReference type="InterPro" id="IPR016167">
    <property type="entry name" value="FAD-bd_PCMH_sub1"/>
</dbReference>
<protein>
    <recommendedName>
        <fullName evidence="16">UDP-N-acetylenolpyruvoylglucosamine reductase</fullName>
        <ecNumber evidence="16">1.3.1.98</ecNumber>
    </recommendedName>
    <alternativeName>
        <fullName evidence="16">UDP-N-acetylmuramate dehydrogenase</fullName>
    </alternativeName>
</protein>
<dbReference type="GO" id="GO:0071555">
    <property type="term" value="P:cell wall organization"/>
    <property type="evidence" value="ECO:0007669"/>
    <property type="project" value="UniProtKB-KW"/>
</dbReference>
<dbReference type="SUPFAM" id="SSF56194">
    <property type="entry name" value="Uridine diphospho-N-Acetylenolpyruvylglucosamine reductase, MurB, C-terminal domain"/>
    <property type="match status" value="1"/>
</dbReference>
<dbReference type="GO" id="GO:0008762">
    <property type="term" value="F:UDP-N-acetylmuramate dehydrogenase activity"/>
    <property type="evidence" value="ECO:0007669"/>
    <property type="project" value="UniProtKB-UniRule"/>
</dbReference>
<keyword evidence="7 16" id="KW-0285">Flavoprotein</keyword>
<keyword evidence="14 16" id="KW-0961">Cell wall biogenesis/degradation</keyword>
<dbReference type="GO" id="GO:0008360">
    <property type="term" value="P:regulation of cell shape"/>
    <property type="evidence" value="ECO:0007669"/>
    <property type="project" value="UniProtKB-KW"/>
</dbReference>
<dbReference type="UniPathway" id="UPA00219"/>
<keyword evidence="9 16" id="KW-0521">NADP</keyword>
<feature type="active site" description="Proton donor" evidence="16">
    <location>
        <position position="245"/>
    </location>
</feature>